<name>A0A1W1XEC3_9BACT</name>
<proteinExistence type="predicted"/>
<protein>
    <recommendedName>
        <fullName evidence="3">DUF3047 domain-containing protein</fullName>
    </recommendedName>
</protein>
<dbReference type="InterPro" id="IPR021409">
    <property type="entry name" value="DUF3047"/>
</dbReference>
<dbReference type="Pfam" id="PF11249">
    <property type="entry name" value="DUF3047"/>
    <property type="match status" value="1"/>
</dbReference>
<dbReference type="STRING" id="1121390.SAMN02746041_01372"/>
<dbReference type="Proteomes" id="UP000192783">
    <property type="component" value="Unassembled WGS sequence"/>
</dbReference>
<dbReference type="RefSeq" id="WP_084057140.1">
    <property type="nucleotide sequence ID" value="NZ_FWXF01000006.1"/>
</dbReference>
<dbReference type="OrthoDB" id="9775969at2"/>
<keyword evidence="2" id="KW-1185">Reference proteome</keyword>
<accession>A0A1W1XEC3</accession>
<gene>
    <name evidence="1" type="ORF">SAMN02746041_01372</name>
</gene>
<dbReference type="AlphaFoldDB" id="A0A1W1XEC3"/>
<dbReference type="EMBL" id="FWXF01000006">
    <property type="protein sequence ID" value="SMC22237.1"/>
    <property type="molecule type" value="Genomic_DNA"/>
</dbReference>
<sequence>MTVSGTRRGIRPRWGLFFAAVVLSWALMALPARSARPVTETRAFRETFQTLAQWEPLFFPKIKQHTRYRIEDEGGNRVLRADAHASASALVHQKVFSVRDFPWIRWRWKIQKVLARGNAASKAGDDYPIRIYVIFHYDPRQASFGQRIKYGAAKALYGRYPPHSTLNYIWANRRHSSRVLPNTYTDRAMMFLLEHGNAKAGTWVTEERNILDDYRKAFGEDPPDTASVAVMADTDNTGETAVAWVDDLVVFRKDPDAN</sequence>
<organism evidence="1 2">
    <name type="scientific">Desulfacinum hydrothermale DSM 13146</name>
    <dbReference type="NCBI Taxonomy" id="1121390"/>
    <lineage>
        <taxon>Bacteria</taxon>
        <taxon>Pseudomonadati</taxon>
        <taxon>Thermodesulfobacteriota</taxon>
        <taxon>Syntrophobacteria</taxon>
        <taxon>Syntrophobacterales</taxon>
        <taxon>Syntrophobacteraceae</taxon>
        <taxon>Desulfacinum</taxon>
    </lineage>
</organism>
<reference evidence="1 2" key="1">
    <citation type="submission" date="2017-04" db="EMBL/GenBank/DDBJ databases">
        <authorList>
            <person name="Afonso C.L."/>
            <person name="Miller P.J."/>
            <person name="Scott M.A."/>
            <person name="Spackman E."/>
            <person name="Goraichik I."/>
            <person name="Dimitrov K.M."/>
            <person name="Suarez D.L."/>
            <person name="Swayne D.E."/>
        </authorList>
    </citation>
    <scope>NUCLEOTIDE SEQUENCE [LARGE SCALE GENOMIC DNA]</scope>
    <source>
        <strain evidence="1 2">DSM 13146</strain>
    </source>
</reference>
<evidence type="ECO:0000313" key="2">
    <source>
        <dbReference type="Proteomes" id="UP000192783"/>
    </source>
</evidence>
<evidence type="ECO:0008006" key="3">
    <source>
        <dbReference type="Google" id="ProtNLM"/>
    </source>
</evidence>
<evidence type="ECO:0000313" key="1">
    <source>
        <dbReference type="EMBL" id="SMC22237.1"/>
    </source>
</evidence>